<keyword evidence="2 3" id="KW-0418">Kinase</keyword>
<gene>
    <name evidence="3" type="ORF">ACFQ21_24625</name>
</gene>
<accession>A0ABW3K8U8</accession>
<proteinExistence type="inferred from homology"/>
<protein>
    <submittedName>
        <fullName evidence="3">Fructosamine kinase family protein</fullName>
    </submittedName>
</protein>
<dbReference type="Gene3D" id="3.30.200.20">
    <property type="entry name" value="Phosphorylase Kinase, domain 1"/>
    <property type="match status" value="1"/>
</dbReference>
<dbReference type="InterPro" id="IPR016477">
    <property type="entry name" value="Fructo-/Ketosamine-3-kinase"/>
</dbReference>
<keyword evidence="4" id="KW-1185">Reference proteome</keyword>
<keyword evidence="2" id="KW-0808">Transferase</keyword>
<dbReference type="RefSeq" id="WP_377583772.1">
    <property type="nucleotide sequence ID" value="NZ_JBHTKA010000008.1"/>
</dbReference>
<organism evidence="3 4">
    <name type="scientific">Ohtaekwangia kribbensis</name>
    <dbReference type="NCBI Taxonomy" id="688913"/>
    <lineage>
        <taxon>Bacteria</taxon>
        <taxon>Pseudomonadati</taxon>
        <taxon>Bacteroidota</taxon>
        <taxon>Cytophagia</taxon>
        <taxon>Cytophagales</taxon>
        <taxon>Fulvivirgaceae</taxon>
        <taxon>Ohtaekwangia</taxon>
    </lineage>
</organism>
<dbReference type="Gene3D" id="3.90.1200.10">
    <property type="match status" value="1"/>
</dbReference>
<reference evidence="4" key="1">
    <citation type="journal article" date="2019" name="Int. J. Syst. Evol. Microbiol.">
        <title>The Global Catalogue of Microorganisms (GCM) 10K type strain sequencing project: providing services to taxonomists for standard genome sequencing and annotation.</title>
        <authorList>
            <consortium name="The Broad Institute Genomics Platform"/>
            <consortium name="The Broad Institute Genome Sequencing Center for Infectious Disease"/>
            <person name="Wu L."/>
            <person name="Ma J."/>
        </authorList>
    </citation>
    <scope>NUCLEOTIDE SEQUENCE [LARGE SCALE GENOMIC DNA]</scope>
    <source>
        <strain evidence="4">CCUG 58938</strain>
    </source>
</reference>
<name>A0ABW3K8U8_9BACT</name>
<dbReference type="PANTHER" id="PTHR12149">
    <property type="entry name" value="FRUCTOSAMINE 3 KINASE-RELATED PROTEIN"/>
    <property type="match status" value="1"/>
</dbReference>
<dbReference type="SUPFAM" id="SSF56112">
    <property type="entry name" value="Protein kinase-like (PK-like)"/>
    <property type="match status" value="1"/>
</dbReference>
<dbReference type="EMBL" id="JBHTKA010000008">
    <property type="protein sequence ID" value="MFD1002533.1"/>
    <property type="molecule type" value="Genomic_DNA"/>
</dbReference>
<dbReference type="Pfam" id="PF03881">
    <property type="entry name" value="Fructosamin_kin"/>
    <property type="match status" value="1"/>
</dbReference>
<evidence type="ECO:0000313" key="4">
    <source>
        <dbReference type="Proteomes" id="UP001597112"/>
    </source>
</evidence>
<evidence type="ECO:0000256" key="2">
    <source>
        <dbReference type="PIRNR" id="PIRNR006221"/>
    </source>
</evidence>
<dbReference type="PANTHER" id="PTHR12149:SF8">
    <property type="entry name" value="PROTEIN-RIBULOSAMINE 3-KINASE"/>
    <property type="match status" value="1"/>
</dbReference>
<dbReference type="PIRSF" id="PIRSF006221">
    <property type="entry name" value="Ketosamine-3-kinase"/>
    <property type="match status" value="1"/>
</dbReference>
<evidence type="ECO:0000256" key="1">
    <source>
        <dbReference type="ARBA" id="ARBA00009460"/>
    </source>
</evidence>
<dbReference type="InterPro" id="IPR011009">
    <property type="entry name" value="Kinase-like_dom_sf"/>
</dbReference>
<evidence type="ECO:0000313" key="3">
    <source>
        <dbReference type="EMBL" id="MFD1002533.1"/>
    </source>
</evidence>
<dbReference type="Proteomes" id="UP001597112">
    <property type="component" value="Unassembled WGS sequence"/>
</dbReference>
<dbReference type="GO" id="GO:0016301">
    <property type="term" value="F:kinase activity"/>
    <property type="evidence" value="ECO:0007669"/>
    <property type="project" value="UniProtKB-KW"/>
</dbReference>
<sequence length="294" mass="33271">MHIPEAIQQGVVSLLKQKVGDTLVLKDFSFTGGGCINNGGKLTTSHGTYFLKWNDAVKFPDMFQTEAKGLKLLAESKSMYIPKVIDAGEAGSFQFLILEFVAASNRTQHYWRDFGVQLAMLHQHTSTSFGLDYNNYIGSLPQQNTLHTSWIDFFIHNRLDAQLRLAERSSLVDKSLRRNFETLYAKLPDLLVMEKPALLHGDLWSGNVMVNQHGAPSLIDPAVYFGHREMDIAMTQLFGGFNPEFLQVYHESFPLAPGVEERLQLYNLYPLLVHVNLFGGDYLAQVNSILRRFI</sequence>
<comment type="similarity">
    <text evidence="1 2">Belongs to the fructosamine kinase family.</text>
</comment>
<comment type="caution">
    <text evidence="3">The sequence shown here is derived from an EMBL/GenBank/DDBJ whole genome shotgun (WGS) entry which is preliminary data.</text>
</comment>